<dbReference type="Pfam" id="PF17921">
    <property type="entry name" value="Integrase_H2C2"/>
    <property type="match status" value="1"/>
</dbReference>
<evidence type="ECO:0000256" key="1">
    <source>
        <dbReference type="SAM" id="MobiDB-lite"/>
    </source>
</evidence>
<evidence type="ECO:0000259" key="2">
    <source>
        <dbReference type="PROSITE" id="PS50994"/>
    </source>
</evidence>
<dbReference type="RefSeq" id="XP_062704497.1">
    <property type="nucleotide sequence ID" value="XM_062848513.1"/>
</dbReference>
<dbReference type="InterPro" id="IPR040676">
    <property type="entry name" value="DUF5641"/>
</dbReference>
<accession>A0ABM1XSE7</accession>
<feature type="domain" description="Integrase catalytic" evidence="2">
    <location>
        <begin position="241"/>
        <end position="446"/>
    </location>
</feature>
<organism evidence="3 4">
    <name type="scientific">Aedes albopictus</name>
    <name type="common">Asian tiger mosquito</name>
    <name type="synonym">Stegomyia albopicta</name>
    <dbReference type="NCBI Taxonomy" id="7160"/>
    <lineage>
        <taxon>Eukaryota</taxon>
        <taxon>Metazoa</taxon>
        <taxon>Ecdysozoa</taxon>
        <taxon>Arthropoda</taxon>
        <taxon>Hexapoda</taxon>
        <taxon>Insecta</taxon>
        <taxon>Pterygota</taxon>
        <taxon>Neoptera</taxon>
        <taxon>Endopterygota</taxon>
        <taxon>Diptera</taxon>
        <taxon>Nematocera</taxon>
        <taxon>Culicoidea</taxon>
        <taxon>Culicidae</taxon>
        <taxon>Culicinae</taxon>
        <taxon>Aedini</taxon>
        <taxon>Aedes</taxon>
        <taxon>Stegomyia</taxon>
    </lineage>
</organism>
<keyword evidence="4" id="KW-1185">Reference proteome</keyword>
<sequence>MWQMREQSGDIIRICLHRAAGSEVRSSYGNQLSIGPPQSITLEAQRKSYVHICFSIRKSMNVQSTLVDSLIGKKMLRCTAYVLRYVRNLRLTVQQADRNSGPLNSQELRDAEYYLYRVAQLAAFADEITILSKNRNSKNPDKHLPRSSPLFRQCVFLDEVKVIRIQGRTQACSVIARDAVQPFFLPGDHSITKLILLDFHKRFNHQNHQTTINEVRQRYRIPRLKAAYKTVRKECQECKNYHATPHPPFMSDLPLQRLAAFTRPFTFMGVDYFGPMIVTVGRRSEKRWGVLATCLTIRAIHLELAHTLTTDSCILALRNIMARKGVPAIIFSDRGTNFQGASKELKDILQNVDQEQLMSEFTTPSTEWSFIPPASPHMGGAWERLIRNVKSNLSRLQWRRLPTDEVLNSTLIEIENVINSRPLTEIPLENDESPVLTPNHFLLGTSNGLKPWVPYSDSPSMLRNSFKQSQIMANEFWRMWLRDYLPVITRRSKWFTKVEPIQVNDVVVIVDPKAPRNSWPLGREIATRPSSDGQVRRATVQTSQGIYERPTVKLAVLDVGVKDQCAPGEPSAHSGGTVSAPVDQRAPRTATTTNAT</sequence>
<proteinExistence type="predicted"/>
<dbReference type="Pfam" id="PF18701">
    <property type="entry name" value="DUF5641"/>
    <property type="match status" value="1"/>
</dbReference>
<reference evidence="3" key="2">
    <citation type="submission" date="2025-05" db="UniProtKB">
        <authorList>
            <consortium name="EnsemblMetazoa"/>
        </authorList>
    </citation>
    <scope>IDENTIFICATION</scope>
    <source>
        <strain evidence="3">Foshan</strain>
    </source>
</reference>
<evidence type="ECO:0000313" key="4">
    <source>
        <dbReference type="Proteomes" id="UP000069940"/>
    </source>
</evidence>
<dbReference type="Proteomes" id="UP000069940">
    <property type="component" value="Unassembled WGS sequence"/>
</dbReference>
<dbReference type="PANTHER" id="PTHR47331">
    <property type="entry name" value="PHD-TYPE DOMAIN-CONTAINING PROTEIN"/>
    <property type="match status" value="1"/>
</dbReference>
<feature type="region of interest" description="Disordered" evidence="1">
    <location>
        <begin position="565"/>
        <end position="596"/>
    </location>
</feature>
<dbReference type="EnsemblMetazoa" id="AALFPA23_002397.R2211">
    <property type="protein sequence ID" value="AALFPA23_002397.P2211"/>
    <property type="gene ID" value="AALFPA23_002397"/>
</dbReference>
<dbReference type="InterPro" id="IPR036397">
    <property type="entry name" value="RNaseH_sf"/>
</dbReference>
<dbReference type="PANTHER" id="PTHR47331:SF1">
    <property type="entry name" value="GAG-LIKE PROTEIN"/>
    <property type="match status" value="1"/>
</dbReference>
<reference evidence="4" key="1">
    <citation type="journal article" date="2015" name="Proc. Natl. Acad. Sci. U.S.A.">
        <title>Genome sequence of the Asian Tiger mosquito, Aedes albopictus, reveals insights into its biology, genetics, and evolution.</title>
        <authorList>
            <person name="Chen X.G."/>
            <person name="Jiang X."/>
            <person name="Gu J."/>
            <person name="Xu M."/>
            <person name="Wu Y."/>
            <person name="Deng Y."/>
            <person name="Zhang C."/>
            <person name="Bonizzoni M."/>
            <person name="Dermauw W."/>
            <person name="Vontas J."/>
            <person name="Armbruster P."/>
            <person name="Huang X."/>
            <person name="Yang Y."/>
            <person name="Zhang H."/>
            <person name="He W."/>
            <person name="Peng H."/>
            <person name="Liu Y."/>
            <person name="Wu K."/>
            <person name="Chen J."/>
            <person name="Lirakis M."/>
            <person name="Topalis P."/>
            <person name="Van Leeuwen T."/>
            <person name="Hall A.B."/>
            <person name="Jiang X."/>
            <person name="Thorpe C."/>
            <person name="Mueller R.L."/>
            <person name="Sun C."/>
            <person name="Waterhouse R.M."/>
            <person name="Yan G."/>
            <person name="Tu Z.J."/>
            <person name="Fang X."/>
            <person name="James A.A."/>
        </authorList>
    </citation>
    <scope>NUCLEOTIDE SEQUENCE [LARGE SCALE GENOMIC DNA]</scope>
    <source>
        <strain evidence="4">Foshan</strain>
    </source>
</reference>
<dbReference type="InterPro" id="IPR001584">
    <property type="entry name" value="Integrase_cat-core"/>
</dbReference>
<dbReference type="Gene3D" id="3.30.420.10">
    <property type="entry name" value="Ribonuclease H-like superfamily/Ribonuclease H"/>
    <property type="match status" value="1"/>
</dbReference>
<dbReference type="PROSITE" id="PS50994">
    <property type="entry name" value="INTEGRASE"/>
    <property type="match status" value="1"/>
</dbReference>
<protein>
    <recommendedName>
        <fullName evidence="2">Integrase catalytic domain-containing protein</fullName>
    </recommendedName>
</protein>
<dbReference type="Gene3D" id="1.10.340.70">
    <property type="match status" value="1"/>
</dbReference>
<name>A0ABM1XSE7_AEDAL</name>
<dbReference type="GeneID" id="134286829"/>
<dbReference type="InterPro" id="IPR012337">
    <property type="entry name" value="RNaseH-like_sf"/>
</dbReference>
<dbReference type="SUPFAM" id="SSF53098">
    <property type="entry name" value="Ribonuclease H-like"/>
    <property type="match status" value="1"/>
</dbReference>
<evidence type="ECO:0000313" key="3">
    <source>
        <dbReference type="EnsemblMetazoa" id="AALFPA23_002397.P2211"/>
    </source>
</evidence>
<dbReference type="InterPro" id="IPR041588">
    <property type="entry name" value="Integrase_H2C2"/>
</dbReference>